<comment type="caution">
    <text evidence="1">The sequence shown here is derived from an EMBL/GenBank/DDBJ whole genome shotgun (WGS) entry which is preliminary data.</text>
</comment>
<dbReference type="EMBL" id="SHAG01000005">
    <property type="protein sequence ID" value="RZO77107.1"/>
    <property type="molecule type" value="Genomic_DNA"/>
</dbReference>
<accession>A0A520S3Q5</accession>
<evidence type="ECO:0000313" key="2">
    <source>
        <dbReference type="Proteomes" id="UP000316199"/>
    </source>
</evidence>
<evidence type="ECO:0000313" key="1">
    <source>
        <dbReference type="EMBL" id="RZO77107.1"/>
    </source>
</evidence>
<dbReference type="Proteomes" id="UP000316199">
    <property type="component" value="Unassembled WGS sequence"/>
</dbReference>
<name>A0A520S3Q5_9GAMM</name>
<protein>
    <submittedName>
        <fullName evidence="1">Uncharacterized protein</fullName>
    </submittedName>
</protein>
<reference evidence="1 2" key="1">
    <citation type="submission" date="2019-02" db="EMBL/GenBank/DDBJ databases">
        <title>Prokaryotic population dynamics and viral predation in marine succession experiment using metagenomics: the confinement effect.</title>
        <authorList>
            <person name="Haro-Moreno J.M."/>
            <person name="Rodriguez-Valera F."/>
            <person name="Lopez-Perez M."/>
        </authorList>
    </citation>
    <scope>NUCLEOTIDE SEQUENCE [LARGE SCALE GENOMIC DNA]</scope>
    <source>
        <strain evidence="1">MED-G157</strain>
    </source>
</reference>
<dbReference type="AlphaFoldDB" id="A0A520S3Q5"/>
<organism evidence="1 2">
    <name type="scientific">OM182 bacterium</name>
    <dbReference type="NCBI Taxonomy" id="2510334"/>
    <lineage>
        <taxon>Bacteria</taxon>
        <taxon>Pseudomonadati</taxon>
        <taxon>Pseudomonadota</taxon>
        <taxon>Gammaproteobacteria</taxon>
        <taxon>OMG group</taxon>
        <taxon>OM182 clade</taxon>
    </lineage>
</organism>
<gene>
    <name evidence="1" type="ORF">EVA68_02525</name>
</gene>
<sequence>MNHIRLIEIINAYGTHSGKWPREEREAAMGLLTRDLEAQSLISKVRELDLILDKYRVSVQTNLRTRILNNIPRRFWFDRFIDWVLPSPDGFISNSWRPVLVGSLPLIVGLIVGNSLSTIEVIDSWEDEISLVALSTSNTGGINE</sequence>
<proteinExistence type="predicted"/>